<name>A0ABQ3G7T4_9BURK</name>
<dbReference type="EMBL" id="BMYK01000019">
    <property type="protein sequence ID" value="GHC94611.1"/>
    <property type="molecule type" value="Genomic_DNA"/>
</dbReference>
<dbReference type="NCBIfam" id="TIGR01845">
    <property type="entry name" value="outer_NodT"/>
    <property type="match status" value="1"/>
</dbReference>
<reference evidence="4" key="1">
    <citation type="journal article" date="2019" name="Int. J. Syst. Evol. Microbiol.">
        <title>The Global Catalogue of Microorganisms (GCM) 10K type strain sequencing project: providing services to taxonomists for standard genome sequencing and annotation.</title>
        <authorList>
            <consortium name="The Broad Institute Genomics Platform"/>
            <consortium name="The Broad Institute Genome Sequencing Center for Infectious Disease"/>
            <person name="Wu L."/>
            <person name="Ma J."/>
        </authorList>
    </citation>
    <scope>NUCLEOTIDE SEQUENCE [LARGE SCALE GENOMIC DNA]</scope>
    <source>
        <strain evidence="4">KCTC 23314</strain>
    </source>
</reference>
<evidence type="ECO:0000256" key="1">
    <source>
        <dbReference type="ARBA" id="ARBA00007613"/>
    </source>
</evidence>
<comment type="subcellular location">
    <subcellularLocation>
        <location evidence="2">Cell membrane</location>
        <topology evidence="2">Lipid-anchor</topology>
    </subcellularLocation>
</comment>
<accession>A0ABQ3G7T4</accession>
<dbReference type="InterPro" id="IPR010131">
    <property type="entry name" value="MdtP/NodT-like"/>
</dbReference>
<evidence type="ECO:0000256" key="2">
    <source>
        <dbReference type="RuleBase" id="RU362097"/>
    </source>
</evidence>
<keyword evidence="2" id="KW-1134">Transmembrane beta strand</keyword>
<sequence length="429" mass="45406">MPPRFAEAPAGLDALQPDWWNSFAAPELAALVEQALAGSSDLAIAAERVRQAELAVRIAGTSLFPSLSGGASTAERYIDPSGTGGASARSSGVSLSASYEVDLWGRLAATVDSAQASLAGSRYDLQTVRLSVSSAVANAYFQVLALRVRRAIAQENLAIAERVFRIVQARYDNGAASALDLSRQRTTVLSQRATIEPLQVQERQTLAALALLLGRAPQGFSVAGMALDALAVPAVAPGLPSDLLLRRPDLASAEAALQQADANVAVARAALLPSIQLSGSTGLASSALLSLANPSFSVGLTASVAQTLFDSGRLRNQVLQSESQRRVLVESYRASIHRALKEVEDSLSNIARNRSQEQSQRAIRDEAQRALALAELRYREGVEDLLSTLDAQRTLFLAQDSLAQQRLARLTAAVDLYKALGGGWVRPAS</sequence>
<dbReference type="PANTHER" id="PTHR30203">
    <property type="entry name" value="OUTER MEMBRANE CATION EFFLUX PROTEIN"/>
    <property type="match status" value="1"/>
</dbReference>
<organism evidence="3 4">
    <name type="scientific">Pseudorhodoferax aquiterrae</name>
    <dbReference type="NCBI Taxonomy" id="747304"/>
    <lineage>
        <taxon>Bacteria</taxon>
        <taxon>Pseudomonadati</taxon>
        <taxon>Pseudomonadota</taxon>
        <taxon>Betaproteobacteria</taxon>
        <taxon>Burkholderiales</taxon>
        <taxon>Comamonadaceae</taxon>
    </lineage>
</organism>
<keyword evidence="2" id="KW-0564">Palmitate</keyword>
<dbReference type="InterPro" id="IPR003423">
    <property type="entry name" value="OMP_efflux"/>
</dbReference>
<keyword evidence="2" id="KW-0449">Lipoprotein</keyword>
<dbReference type="Pfam" id="PF02321">
    <property type="entry name" value="OEP"/>
    <property type="match status" value="2"/>
</dbReference>
<dbReference type="Gene3D" id="1.20.1600.10">
    <property type="entry name" value="Outer membrane efflux proteins (OEP)"/>
    <property type="match status" value="1"/>
</dbReference>
<evidence type="ECO:0000313" key="4">
    <source>
        <dbReference type="Proteomes" id="UP000626210"/>
    </source>
</evidence>
<keyword evidence="4" id="KW-1185">Reference proteome</keyword>
<comment type="caution">
    <text evidence="3">The sequence shown here is derived from an EMBL/GenBank/DDBJ whole genome shotgun (WGS) entry which is preliminary data.</text>
</comment>
<dbReference type="SUPFAM" id="SSF56954">
    <property type="entry name" value="Outer membrane efflux proteins (OEP)"/>
    <property type="match status" value="1"/>
</dbReference>
<keyword evidence="2" id="KW-0812">Transmembrane</keyword>
<keyword evidence="2" id="KW-0472">Membrane</keyword>
<comment type="similarity">
    <text evidence="1 2">Belongs to the outer membrane factor (OMF) (TC 1.B.17) family.</text>
</comment>
<proteinExistence type="inferred from homology"/>
<gene>
    <name evidence="3" type="primary">opmQ</name>
    <name evidence="3" type="ORF">GCM10007320_46670</name>
</gene>
<dbReference type="Proteomes" id="UP000626210">
    <property type="component" value="Unassembled WGS sequence"/>
</dbReference>
<dbReference type="PANTHER" id="PTHR30203:SF33">
    <property type="entry name" value="BLR4455 PROTEIN"/>
    <property type="match status" value="1"/>
</dbReference>
<protein>
    <recommendedName>
        <fullName evidence="5">NodT family efflux transporter outer membrane factor (OMF) lipoprotein</fullName>
    </recommendedName>
</protein>
<evidence type="ECO:0000313" key="3">
    <source>
        <dbReference type="EMBL" id="GHC94611.1"/>
    </source>
</evidence>
<evidence type="ECO:0008006" key="5">
    <source>
        <dbReference type="Google" id="ProtNLM"/>
    </source>
</evidence>
<dbReference type="Gene3D" id="2.20.200.10">
    <property type="entry name" value="Outer membrane efflux proteins (OEP)"/>
    <property type="match status" value="1"/>
</dbReference>